<dbReference type="InterPro" id="IPR003795">
    <property type="entry name" value="DUF192"/>
</dbReference>
<dbReference type="AlphaFoldDB" id="A0A540VSW8"/>
<proteinExistence type="predicted"/>
<sequence>MPIVKSGESTFVRTRGGSTFAHEVRVARSFLSRLVGLLGTDRLLDGHGLLIQPGGGIHTVGMKYAIDVMFLDAENTVLGIAAHVAPNRVRVAPRGCASVLELNAGSTLRHGLVPGEQIEFGDCPVGGSREKGACNEC</sequence>
<dbReference type="PANTHER" id="PTHR37953">
    <property type="entry name" value="UPF0127 PROTEIN MJ1496"/>
    <property type="match status" value="1"/>
</dbReference>
<dbReference type="EMBL" id="VIFK01000036">
    <property type="protein sequence ID" value="TQE99848.1"/>
    <property type="molecule type" value="Genomic_DNA"/>
</dbReference>
<dbReference type="Gene3D" id="2.60.120.1140">
    <property type="entry name" value="Protein of unknown function DUF192"/>
    <property type="match status" value="1"/>
</dbReference>
<gene>
    <name evidence="1" type="ORF">FKY71_06465</name>
</gene>
<dbReference type="Pfam" id="PF02643">
    <property type="entry name" value="DUF192"/>
    <property type="match status" value="1"/>
</dbReference>
<dbReference type="PANTHER" id="PTHR37953:SF1">
    <property type="entry name" value="UPF0127 PROTEIN MJ1496"/>
    <property type="match status" value="1"/>
</dbReference>
<protein>
    <submittedName>
        <fullName evidence="1">DUF192 domain-containing protein</fullName>
    </submittedName>
</protein>
<accession>A0A540VSW8</accession>
<dbReference type="Proteomes" id="UP000315400">
    <property type="component" value="Unassembled WGS sequence"/>
</dbReference>
<evidence type="ECO:0000313" key="1">
    <source>
        <dbReference type="EMBL" id="TQE99848.1"/>
    </source>
</evidence>
<name>A0A540VSW8_9GAMM</name>
<dbReference type="InterPro" id="IPR038695">
    <property type="entry name" value="Saro_0823-like_sf"/>
</dbReference>
<comment type="caution">
    <text evidence="1">The sequence shown here is derived from an EMBL/GenBank/DDBJ whole genome shotgun (WGS) entry which is preliminary data.</text>
</comment>
<reference evidence="1 2" key="1">
    <citation type="submission" date="2019-06" db="EMBL/GenBank/DDBJ databases">
        <title>Metagenome assembled Genome of Spiribacter salinus SL48-SHIP from the microbial mat of Salt Lake 48 (Novosibirsk region, Russia).</title>
        <authorList>
            <person name="Shipova A."/>
            <person name="Rozanov A.S."/>
            <person name="Bryanskaya A.V."/>
            <person name="Peltek S.E."/>
        </authorList>
    </citation>
    <scope>NUCLEOTIDE SEQUENCE [LARGE SCALE GENOMIC DNA]</scope>
    <source>
        <strain evidence="1">SL48-SHIP-2</strain>
    </source>
</reference>
<evidence type="ECO:0000313" key="2">
    <source>
        <dbReference type="Proteomes" id="UP000315400"/>
    </source>
</evidence>
<organism evidence="1 2">
    <name type="scientific">Spiribacter salinus</name>
    <dbReference type="NCBI Taxonomy" id="1335746"/>
    <lineage>
        <taxon>Bacteria</taxon>
        <taxon>Pseudomonadati</taxon>
        <taxon>Pseudomonadota</taxon>
        <taxon>Gammaproteobacteria</taxon>
        <taxon>Chromatiales</taxon>
        <taxon>Ectothiorhodospiraceae</taxon>
        <taxon>Spiribacter</taxon>
    </lineage>
</organism>